<dbReference type="PATRIC" id="fig|1613.112.peg.432"/>
<dbReference type="SUPFAM" id="SSF46785">
    <property type="entry name" value="Winged helix' DNA-binding domain"/>
    <property type="match status" value="1"/>
</dbReference>
<evidence type="ECO:0000259" key="1">
    <source>
        <dbReference type="Pfam" id="PF00293"/>
    </source>
</evidence>
<feature type="domain" description="NrtR DNA-binding winged helix" evidence="2">
    <location>
        <begin position="173"/>
        <end position="233"/>
    </location>
</feature>
<dbReference type="InterPro" id="IPR054105">
    <property type="entry name" value="WHD_NrtR"/>
</dbReference>
<dbReference type="PANTHER" id="PTHR43736:SF4">
    <property type="entry name" value="SLR1690 PROTEIN"/>
    <property type="match status" value="1"/>
</dbReference>
<dbReference type="AlphaFoldDB" id="A0A1D7ZVN9"/>
<feature type="domain" description="Nudix hydrolase" evidence="1">
    <location>
        <begin position="26"/>
        <end position="140"/>
    </location>
</feature>
<dbReference type="InterPro" id="IPR036390">
    <property type="entry name" value="WH_DNA-bd_sf"/>
</dbReference>
<evidence type="ECO:0000313" key="4">
    <source>
        <dbReference type="Proteomes" id="UP000094714"/>
    </source>
</evidence>
<dbReference type="Pfam" id="PF21906">
    <property type="entry name" value="WHD_NrtR"/>
    <property type="match status" value="1"/>
</dbReference>
<evidence type="ECO:0000313" key="3">
    <source>
        <dbReference type="EMBL" id="AOR73882.1"/>
    </source>
</evidence>
<evidence type="ECO:0000259" key="2">
    <source>
        <dbReference type="Pfam" id="PF21906"/>
    </source>
</evidence>
<dbReference type="EMBL" id="CP017151">
    <property type="protein sequence ID" value="AOR73882.1"/>
    <property type="molecule type" value="Genomic_DNA"/>
</dbReference>
<dbReference type="SUPFAM" id="SSF55811">
    <property type="entry name" value="Nudix"/>
    <property type="match status" value="1"/>
</dbReference>
<dbReference type="Gene3D" id="3.90.79.10">
    <property type="entry name" value="Nucleoside Triphosphate Pyrophosphohydrolase"/>
    <property type="match status" value="1"/>
</dbReference>
<accession>A0A1D7ZVN9</accession>
<dbReference type="Proteomes" id="UP000094714">
    <property type="component" value="Chromosome"/>
</dbReference>
<dbReference type="PANTHER" id="PTHR43736">
    <property type="entry name" value="ADP-RIBOSE PYROPHOSPHATASE"/>
    <property type="match status" value="1"/>
</dbReference>
<organism evidence="3 4">
    <name type="scientific">Limosilactobacillus fermentum</name>
    <name type="common">Lactobacillus fermentum</name>
    <dbReference type="NCBI Taxonomy" id="1613"/>
    <lineage>
        <taxon>Bacteria</taxon>
        <taxon>Bacillati</taxon>
        <taxon>Bacillota</taxon>
        <taxon>Bacilli</taxon>
        <taxon>Lactobacillales</taxon>
        <taxon>Lactobacillaceae</taxon>
        <taxon>Limosilactobacillus</taxon>
    </lineage>
</organism>
<dbReference type="RefSeq" id="WP_012391521.1">
    <property type="nucleotide sequence ID" value="NZ_AP024320.1"/>
</dbReference>
<name>A0A1D7ZVN9_LIMFE</name>
<dbReference type="CDD" id="cd18873">
    <property type="entry name" value="NUDIX_NadM_like"/>
    <property type="match status" value="1"/>
</dbReference>
<gene>
    <name evidence="3" type="ORF">LACFE_CDS0410</name>
</gene>
<protein>
    <submittedName>
        <fullName evidence="3">Uncharacterized protein</fullName>
    </submittedName>
</protein>
<reference evidence="3 4" key="1">
    <citation type="submission" date="2016-09" db="EMBL/GenBank/DDBJ databases">
        <title>Genome Sequence of the Lactobacillus fermentum strain NCC2970 (CNCM I-5068).</title>
        <authorList>
            <person name="Barretto C."/>
            <person name="Ngom-Bru C."/>
            <person name="Genevaz A."/>
            <person name="Fournier C."/>
            <person name="Moine D."/>
            <person name="Kassam M."/>
            <person name="Iltis A."/>
            <person name="Sagory-Zalkind P."/>
            <person name="Faucherand G."/>
            <person name="Descombes P."/>
            <person name="Duboux S."/>
        </authorList>
    </citation>
    <scope>NUCLEOTIDE SEQUENCE [LARGE SCALE GENOMIC DNA]</scope>
    <source>
        <strain evidence="3 4">NCC2970</strain>
    </source>
</reference>
<proteinExistence type="predicted"/>
<dbReference type="InterPro" id="IPR000086">
    <property type="entry name" value="NUDIX_hydrolase_dom"/>
</dbReference>
<dbReference type="Pfam" id="PF00293">
    <property type="entry name" value="NUDIX"/>
    <property type="match status" value="1"/>
</dbReference>
<dbReference type="InterPro" id="IPR015797">
    <property type="entry name" value="NUDIX_hydrolase-like_dom_sf"/>
</dbReference>
<dbReference type="Gene3D" id="1.10.10.10">
    <property type="entry name" value="Winged helix-like DNA-binding domain superfamily/Winged helix DNA-binding domain"/>
    <property type="match status" value="1"/>
</dbReference>
<sequence length="235" mass="26466">MSDEQLLTRPLITVTNLIWSFDATSQTVQLLLVRRDQEPFADSWALPETLLRRHESADDAAIRLIKDKIGLELSLAATEQLATFTAPDRVPGERALALAYMTFLPSMPALTPGYGASEVAWFTLRRTAEQDTLQNGRRTFILNRPALAFDHDQIIATALTRIQNKLDYQPTVLRILGQQFTLKEARNVYATFLKTTPAAIDNSNFRKTHAHLFEECGTATPKQSGRPPKIYRLRG</sequence>
<dbReference type="InterPro" id="IPR036388">
    <property type="entry name" value="WH-like_DNA-bd_sf"/>
</dbReference>